<dbReference type="Proteomes" id="UP000027821">
    <property type="component" value="Unassembled WGS sequence"/>
</dbReference>
<organism evidence="2 3">
    <name type="scientific">Anditalea andensis</name>
    <dbReference type="NCBI Taxonomy" id="1048983"/>
    <lineage>
        <taxon>Bacteria</taxon>
        <taxon>Pseudomonadati</taxon>
        <taxon>Bacteroidota</taxon>
        <taxon>Cytophagia</taxon>
        <taxon>Cytophagales</taxon>
        <taxon>Cytophagaceae</taxon>
        <taxon>Anditalea</taxon>
    </lineage>
</organism>
<dbReference type="RefSeq" id="WP_035072368.1">
    <property type="nucleotide sequence ID" value="NZ_JMIH01000015.1"/>
</dbReference>
<sequence length="94" mass="11151">MIHEELHRLERLAHQITKKLQQVEAEKAALKEELDMAKTILRERDESLDHFKNQIKISKIVNNIPVENTESAELREKINNYIKEIDKIITYLSE</sequence>
<keyword evidence="1" id="KW-0175">Coiled coil</keyword>
<evidence type="ECO:0000313" key="3">
    <source>
        <dbReference type="Proteomes" id="UP000027821"/>
    </source>
</evidence>
<evidence type="ECO:0000313" key="2">
    <source>
        <dbReference type="EMBL" id="KEO74408.1"/>
    </source>
</evidence>
<dbReference type="OrthoDB" id="1467932at2"/>
<reference evidence="2 3" key="1">
    <citation type="submission" date="2014-04" db="EMBL/GenBank/DDBJ databases">
        <title>Characterization and application of a salt tolerant electro-active bacterium.</title>
        <authorList>
            <person name="Yang L."/>
            <person name="Wei S."/>
            <person name="Tay Q.X.M."/>
        </authorList>
    </citation>
    <scope>NUCLEOTIDE SEQUENCE [LARGE SCALE GENOMIC DNA]</scope>
    <source>
        <strain evidence="2 3">LY1</strain>
    </source>
</reference>
<proteinExistence type="predicted"/>
<dbReference type="eggNOG" id="ENOG5032W60">
    <property type="taxonomic scope" value="Bacteria"/>
</dbReference>
<name>A0A074L3H3_9BACT</name>
<accession>A0A074L3H3</accession>
<evidence type="ECO:0000256" key="1">
    <source>
        <dbReference type="SAM" id="Coils"/>
    </source>
</evidence>
<dbReference type="STRING" id="1048983.EL17_06640"/>
<protein>
    <recommendedName>
        <fullName evidence="4">Phenylalanyl-tRNA synthetase subunit beta</fullName>
    </recommendedName>
</protein>
<feature type="coiled-coil region" evidence="1">
    <location>
        <begin position="6"/>
        <end position="40"/>
    </location>
</feature>
<keyword evidence="3" id="KW-1185">Reference proteome</keyword>
<gene>
    <name evidence="2" type="ORF">EL17_06640</name>
</gene>
<evidence type="ECO:0008006" key="4">
    <source>
        <dbReference type="Google" id="ProtNLM"/>
    </source>
</evidence>
<dbReference type="AlphaFoldDB" id="A0A074L3H3"/>
<comment type="caution">
    <text evidence="2">The sequence shown here is derived from an EMBL/GenBank/DDBJ whole genome shotgun (WGS) entry which is preliminary data.</text>
</comment>
<dbReference type="EMBL" id="JMIH01000015">
    <property type="protein sequence ID" value="KEO74408.1"/>
    <property type="molecule type" value="Genomic_DNA"/>
</dbReference>